<evidence type="ECO:0000259" key="10">
    <source>
        <dbReference type="Pfam" id="PF02875"/>
    </source>
</evidence>
<dbReference type="SUPFAM" id="SSF53623">
    <property type="entry name" value="MurD-like peptide ligases, catalytic domain"/>
    <property type="match status" value="1"/>
</dbReference>
<evidence type="ECO:0000259" key="9">
    <source>
        <dbReference type="Pfam" id="PF01225"/>
    </source>
</evidence>
<dbReference type="GO" id="GO:0016881">
    <property type="term" value="F:acid-amino acid ligase activity"/>
    <property type="evidence" value="ECO:0007669"/>
    <property type="project" value="InterPro"/>
</dbReference>
<dbReference type="Gene3D" id="3.40.50.720">
    <property type="entry name" value="NAD(P)-binding Rossmann-like Domain"/>
    <property type="match status" value="1"/>
</dbReference>
<keyword evidence="5" id="KW-0133">Cell shape</keyword>
<keyword evidence="4" id="KW-0067">ATP-binding</keyword>
<organism evidence="12 13">
    <name type="scientific">Candidatus Woesebacteria bacterium GW2011_GWA2_33_28</name>
    <dbReference type="NCBI Taxonomy" id="1618561"/>
    <lineage>
        <taxon>Bacteria</taxon>
        <taxon>Candidatus Woeseibacteriota</taxon>
    </lineage>
</organism>
<dbReference type="PANTHER" id="PTHR43445:SF3">
    <property type="entry name" value="UDP-N-ACETYLMURAMATE--L-ALANINE LIGASE"/>
    <property type="match status" value="1"/>
</dbReference>
<dbReference type="Gene3D" id="3.40.1190.10">
    <property type="entry name" value="Mur-like, catalytic domain"/>
    <property type="match status" value="2"/>
</dbReference>
<dbReference type="InterPro" id="IPR013221">
    <property type="entry name" value="Mur_ligase_cen"/>
</dbReference>
<accession>A0A0G0CTG6</accession>
<keyword evidence="2" id="KW-0132">Cell division</keyword>
<feature type="domain" description="Mur ligase N-terminal catalytic" evidence="9">
    <location>
        <begin position="3"/>
        <end position="82"/>
    </location>
</feature>
<evidence type="ECO:0000256" key="7">
    <source>
        <dbReference type="ARBA" id="ARBA00023306"/>
    </source>
</evidence>
<keyword evidence="7" id="KW-0131">Cell cycle</keyword>
<feature type="domain" description="Mur ligase C-terminal" evidence="10">
    <location>
        <begin position="249"/>
        <end position="370"/>
    </location>
</feature>
<dbReference type="Pfam" id="PF08245">
    <property type="entry name" value="Mur_ligase_M"/>
    <property type="match status" value="1"/>
</dbReference>
<evidence type="ECO:0000256" key="8">
    <source>
        <dbReference type="ARBA" id="ARBA00023316"/>
    </source>
</evidence>
<dbReference type="GO" id="GO:0005524">
    <property type="term" value="F:ATP binding"/>
    <property type="evidence" value="ECO:0007669"/>
    <property type="project" value="UniProtKB-KW"/>
</dbReference>
<evidence type="ECO:0000313" key="13">
    <source>
        <dbReference type="Proteomes" id="UP000033995"/>
    </source>
</evidence>
<keyword evidence="3" id="KW-0547">Nucleotide-binding</keyword>
<reference evidence="12 13" key="1">
    <citation type="journal article" date="2015" name="Nature">
        <title>rRNA introns, odd ribosomes, and small enigmatic genomes across a large radiation of phyla.</title>
        <authorList>
            <person name="Brown C.T."/>
            <person name="Hug L.A."/>
            <person name="Thomas B.C."/>
            <person name="Sharon I."/>
            <person name="Castelle C.J."/>
            <person name="Singh A."/>
            <person name="Wilkins M.J."/>
            <person name="Williams K.H."/>
            <person name="Banfield J.F."/>
        </authorList>
    </citation>
    <scope>NUCLEOTIDE SEQUENCE [LARGE SCALE GENOMIC DNA]</scope>
</reference>
<evidence type="ECO:0000256" key="6">
    <source>
        <dbReference type="ARBA" id="ARBA00022984"/>
    </source>
</evidence>
<dbReference type="Pfam" id="PF01225">
    <property type="entry name" value="Mur_ligase"/>
    <property type="match status" value="1"/>
</dbReference>
<evidence type="ECO:0000259" key="11">
    <source>
        <dbReference type="Pfam" id="PF08245"/>
    </source>
</evidence>
<sequence length="385" mass="42995">MKKIHLMGILGNGMSGIASLASQMGYQVSGCDLKLEGHSKEHLKDIDLLVVSPAVLYQNNNNPELVEGKKQKIVMTWQEFLGKNLMKGKKVVAIAGTHGKSTTTAMVATILIDAGFDPSIVIGAYVPEWKGNSRFGKGGYFVIEADEFNDNFLYYNPDIAVINNIEFDHPDFFKNEEDVTASFENFKNRLIGPKILITEKDSLNKHFNLSVFGEHNQKNANMAYLVGQELGIRKEKITKSLENFKGIGRRMELIGDINGVKVFDDYAHHPTAIKTTLEGLREKYKNEKILAIIEPHGYKRTKALLTQYKNIFSSVNSVIIGPIFKARDKVDKTVTSELIAKISKHPNIDSFQNIFSVIKNFDIVIVMGAGNSNLWAKQIVLALKS</sequence>
<evidence type="ECO:0000256" key="2">
    <source>
        <dbReference type="ARBA" id="ARBA00022618"/>
    </source>
</evidence>
<evidence type="ECO:0000256" key="3">
    <source>
        <dbReference type="ARBA" id="ARBA00022741"/>
    </source>
</evidence>
<evidence type="ECO:0000256" key="5">
    <source>
        <dbReference type="ARBA" id="ARBA00022960"/>
    </source>
</evidence>
<feature type="domain" description="Mur ligase central" evidence="11">
    <location>
        <begin position="94"/>
        <end position="201"/>
    </location>
</feature>
<keyword evidence="1 12" id="KW-0436">Ligase</keyword>
<dbReference type="Pfam" id="PF02875">
    <property type="entry name" value="Mur_ligase_C"/>
    <property type="match status" value="1"/>
</dbReference>
<evidence type="ECO:0000256" key="1">
    <source>
        <dbReference type="ARBA" id="ARBA00022598"/>
    </source>
</evidence>
<dbReference type="SUPFAM" id="SSF53244">
    <property type="entry name" value="MurD-like peptide ligases, peptide-binding domain"/>
    <property type="match status" value="1"/>
</dbReference>
<dbReference type="Gene3D" id="3.90.190.20">
    <property type="entry name" value="Mur ligase, C-terminal domain"/>
    <property type="match status" value="1"/>
</dbReference>
<dbReference type="GO" id="GO:0051301">
    <property type="term" value="P:cell division"/>
    <property type="evidence" value="ECO:0007669"/>
    <property type="project" value="UniProtKB-KW"/>
</dbReference>
<dbReference type="Proteomes" id="UP000033995">
    <property type="component" value="Unassembled WGS sequence"/>
</dbReference>
<dbReference type="SUPFAM" id="SSF51984">
    <property type="entry name" value="MurCD N-terminal domain"/>
    <property type="match status" value="1"/>
</dbReference>
<evidence type="ECO:0000313" key="12">
    <source>
        <dbReference type="EMBL" id="KKP46652.1"/>
    </source>
</evidence>
<dbReference type="AlphaFoldDB" id="A0A0G0CTG6"/>
<name>A0A0G0CTG6_9BACT</name>
<comment type="caution">
    <text evidence="12">The sequence shown here is derived from an EMBL/GenBank/DDBJ whole genome shotgun (WGS) entry which is preliminary data.</text>
</comment>
<dbReference type="InterPro" id="IPR000713">
    <property type="entry name" value="Mur_ligase_N"/>
</dbReference>
<gene>
    <name evidence="12" type="ORF">UR38_C0009G0009</name>
</gene>
<dbReference type="PANTHER" id="PTHR43445">
    <property type="entry name" value="UDP-N-ACETYLMURAMATE--L-ALANINE LIGASE-RELATED"/>
    <property type="match status" value="1"/>
</dbReference>
<dbReference type="GO" id="GO:0008360">
    <property type="term" value="P:regulation of cell shape"/>
    <property type="evidence" value="ECO:0007669"/>
    <property type="project" value="UniProtKB-KW"/>
</dbReference>
<dbReference type="GO" id="GO:0071555">
    <property type="term" value="P:cell wall organization"/>
    <property type="evidence" value="ECO:0007669"/>
    <property type="project" value="UniProtKB-KW"/>
</dbReference>
<proteinExistence type="predicted"/>
<keyword evidence="8" id="KW-0961">Cell wall biogenesis/degradation</keyword>
<dbReference type="EMBL" id="LBOZ01000009">
    <property type="protein sequence ID" value="KKP46652.1"/>
    <property type="molecule type" value="Genomic_DNA"/>
</dbReference>
<dbReference type="PATRIC" id="fig|1618561.3.peg.869"/>
<keyword evidence="6" id="KW-0573">Peptidoglycan synthesis</keyword>
<evidence type="ECO:0000256" key="4">
    <source>
        <dbReference type="ARBA" id="ARBA00022840"/>
    </source>
</evidence>
<protein>
    <submittedName>
        <fullName evidence="12">UDP-N-acetylmuramate-L-alanine ligase</fullName>
    </submittedName>
</protein>
<dbReference type="InterPro" id="IPR050061">
    <property type="entry name" value="MurCDEF_pg_biosynth"/>
</dbReference>
<dbReference type="GO" id="GO:0009252">
    <property type="term" value="P:peptidoglycan biosynthetic process"/>
    <property type="evidence" value="ECO:0007669"/>
    <property type="project" value="UniProtKB-KW"/>
</dbReference>
<dbReference type="InterPro" id="IPR036615">
    <property type="entry name" value="Mur_ligase_C_dom_sf"/>
</dbReference>
<dbReference type="InterPro" id="IPR036565">
    <property type="entry name" value="Mur-like_cat_sf"/>
</dbReference>
<dbReference type="InterPro" id="IPR004101">
    <property type="entry name" value="Mur_ligase_C"/>
</dbReference>